<feature type="domain" description="F5/8 type C" evidence="4">
    <location>
        <begin position="786"/>
        <end position="934"/>
    </location>
</feature>
<dbReference type="PROSITE" id="PS50093">
    <property type="entry name" value="PKD"/>
    <property type="match status" value="1"/>
</dbReference>
<feature type="region of interest" description="Disordered" evidence="2">
    <location>
        <begin position="30"/>
        <end position="50"/>
    </location>
</feature>
<dbReference type="GO" id="GO:0005829">
    <property type="term" value="C:cytosol"/>
    <property type="evidence" value="ECO:0007669"/>
    <property type="project" value="UniProtKB-SubCell"/>
</dbReference>
<name>A0A9D1TEP8_9FIRM</name>
<reference evidence="6" key="2">
    <citation type="submission" date="2021-04" db="EMBL/GenBank/DDBJ databases">
        <authorList>
            <person name="Gilroy R."/>
        </authorList>
    </citation>
    <scope>NUCLEOTIDE SEQUENCE</scope>
    <source>
        <strain evidence="6">CHK195-9823</strain>
    </source>
</reference>
<keyword evidence="3" id="KW-0732">Signal</keyword>
<evidence type="ECO:0000313" key="7">
    <source>
        <dbReference type="Proteomes" id="UP000886814"/>
    </source>
</evidence>
<dbReference type="PANTHER" id="PTHR13246">
    <property type="entry name" value="ENDO BETA N-ACETYLGLUCOSAMINIDASE"/>
    <property type="match status" value="1"/>
</dbReference>
<keyword evidence="1" id="KW-0378">Hydrolase</keyword>
<dbReference type="EMBL" id="DXIQ01000018">
    <property type="protein sequence ID" value="HIV37994.1"/>
    <property type="molecule type" value="Genomic_DNA"/>
</dbReference>
<dbReference type="InterPro" id="IPR008979">
    <property type="entry name" value="Galactose-bd-like_sf"/>
</dbReference>
<feature type="compositionally biased region" description="Basic and acidic residues" evidence="2">
    <location>
        <begin position="38"/>
        <end position="49"/>
    </location>
</feature>
<evidence type="ECO:0000256" key="3">
    <source>
        <dbReference type="SAM" id="SignalP"/>
    </source>
</evidence>
<dbReference type="Gene3D" id="3.20.20.80">
    <property type="entry name" value="Glycosidases"/>
    <property type="match status" value="1"/>
</dbReference>
<dbReference type="InterPro" id="IPR022409">
    <property type="entry name" value="PKD/Chitinase_dom"/>
</dbReference>
<evidence type="ECO:0000313" key="6">
    <source>
        <dbReference type="EMBL" id="HIV37994.1"/>
    </source>
</evidence>
<dbReference type="Pfam" id="PF03644">
    <property type="entry name" value="Glyco_hydro_85"/>
    <property type="match status" value="1"/>
</dbReference>
<dbReference type="InterPro" id="IPR013783">
    <property type="entry name" value="Ig-like_fold"/>
</dbReference>
<protein>
    <submittedName>
        <fullName evidence="6">Discoidin domain-containing protein</fullName>
    </submittedName>
</protein>
<dbReference type="Proteomes" id="UP000886814">
    <property type="component" value="Unassembled WGS sequence"/>
</dbReference>
<dbReference type="CDD" id="cd06547">
    <property type="entry name" value="GH85_ENGase"/>
    <property type="match status" value="1"/>
</dbReference>
<evidence type="ECO:0000259" key="5">
    <source>
        <dbReference type="PROSITE" id="PS50093"/>
    </source>
</evidence>
<dbReference type="Pfam" id="PF00801">
    <property type="entry name" value="PKD"/>
    <property type="match status" value="1"/>
</dbReference>
<dbReference type="GO" id="GO:0033925">
    <property type="term" value="F:mannosyl-glycoprotein endo-beta-N-acetylglucosaminidase activity"/>
    <property type="evidence" value="ECO:0007669"/>
    <property type="project" value="InterPro"/>
</dbReference>
<feature type="domain" description="PKD" evidence="5">
    <location>
        <begin position="709"/>
        <end position="788"/>
    </location>
</feature>
<feature type="signal peptide" evidence="3">
    <location>
        <begin position="1"/>
        <end position="26"/>
    </location>
</feature>
<evidence type="ECO:0000256" key="2">
    <source>
        <dbReference type="SAM" id="MobiDB-lite"/>
    </source>
</evidence>
<gene>
    <name evidence="6" type="ORF">H9747_03210</name>
</gene>
<dbReference type="PROSITE" id="PS50022">
    <property type="entry name" value="FA58C_3"/>
    <property type="match status" value="1"/>
</dbReference>
<dbReference type="Gene3D" id="2.60.120.260">
    <property type="entry name" value="Galactose-binding domain-like"/>
    <property type="match status" value="2"/>
</dbReference>
<proteinExistence type="predicted"/>
<evidence type="ECO:0000259" key="4">
    <source>
        <dbReference type="PROSITE" id="PS50022"/>
    </source>
</evidence>
<comment type="caution">
    <text evidence="6">The sequence shown here is derived from an EMBL/GenBank/DDBJ whole genome shotgun (WGS) entry which is preliminary data.</text>
</comment>
<dbReference type="SUPFAM" id="SSF49785">
    <property type="entry name" value="Galactose-binding domain-like"/>
    <property type="match status" value="1"/>
</dbReference>
<dbReference type="Pfam" id="PF00754">
    <property type="entry name" value="F5_F8_type_C"/>
    <property type="match status" value="1"/>
</dbReference>
<reference evidence="6" key="1">
    <citation type="journal article" date="2021" name="PeerJ">
        <title>Extensive microbial diversity within the chicken gut microbiome revealed by metagenomics and culture.</title>
        <authorList>
            <person name="Gilroy R."/>
            <person name="Ravi A."/>
            <person name="Getino M."/>
            <person name="Pursley I."/>
            <person name="Horton D.L."/>
            <person name="Alikhan N.F."/>
            <person name="Baker D."/>
            <person name="Gharbi K."/>
            <person name="Hall N."/>
            <person name="Watson M."/>
            <person name="Adriaenssens E.M."/>
            <person name="Foster-Nyarko E."/>
            <person name="Jarju S."/>
            <person name="Secka A."/>
            <person name="Antonio M."/>
            <person name="Oren A."/>
            <person name="Chaudhuri R.R."/>
            <person name="La Ragione R."/>
            <person name="Hildebrand F."/>
            <person name="Pallen M.J."/>
        </authorList>
    </citation>
    <scope>NUCLEOTIDE SEQUENCE</scope>
    <source>
        <strain evidence="6">CHK195-9823</strain>
    </source>
</reference>
<dbReference type="SUPFAM" id="SSF49299">
    <property type="entry name" value="PKD domain"/>
    <property type="match status" value="1"/>
</dbReference>
<evidence type="ECO:0000256" key="1">
    <source>
        <dbReference type="ARBA" id="ARBA00023295"/>
    </source>
</evidence>
<dbReference type="PANTHER" id="PTHR13246:SF1">
    <property type="entry name" value="CYTOSOLIC ENDO-BETA-N-ACETYLGLUCOSAMINIDASE"/>
    <property type="match status" value="1"/>
</dbReference>
<dbReference type="Gene3D" id="2.60.40.10">
    <property type="entry name" value="Immunoglobulins"/>
    <property type="match status" value="2"/>
</dbReference>
<dbReference type="InterPro" id="IPR000601">
    <property type="entry name" value="PKD_dom"/>
</dbReference>
<dbReference type="Pfam" id="PF21910">
    <property type="entry name" value="GH85_C"/>
    <property type="match status" value="1"/>
</dbReference>
<dbReference type="PROSITE" id="PS51257">
    <property type="entry name" value="PROKAR_LIPOPROTEIN"/>
    <property type="match status" value="1"/>
</dbReference>
<dbReference type="AlphaFoldDB" id="A0A9D1TEP8"/>
<dbReference type="SMART" id="SM00089">
    <property type="entry name" value="PKD"/>
    <property type="match status" value="1"/>
</dbReference>
<feature type="chain" id="PRO_5039305982" evidence="3">
    <location>
        <begin position="27"/>
        <end position="939"/>
    </location>
</feature>
<accession>A0A9D1TEP8</accession>
<dbReference type="InterPro" id="IPR005201">
    <property type="entry name" value="TIM_ENGase"/>
</dbReference>
<organism evidence="6 7">
    <name type="scientific">Candidatus Blautia stercorigallinarum</name>
    <dbReference type="NCBI Taxonomy" id="2838501"/>
    <lineage>
        <taxon>Bacteria</taxon>
        <taxon>Bacillati</taxon>
        <taxon>Bacillota</taxon>
        <taxon>Clostridia</taxon>
        <taxon>Lachnospirales</taxon>
        <taxon>Lachnospiraceae</taxon>
        <taxon>Blautia</taxon>
    </lineage>
</organism>
<dbReference type="InterPro" id="IPR000421">
    <property type="entry name" value="FA58C"/>
</dbReference>
<dbReference type="InterPro" id="IPR032979">
    <property type="entry name" value="ENGase"/>
</dbReference>
<keyword evidence="1" id="KW-0326">Glycosidase</keyword>
<sequence length="939" mass="103140">MVKKKRVLTKAGAAGMAAAMALGLCACQGGDGASQGSGEKEKSSYRVTEENENQELVMDNQPESSYWFPEELLEWEPSEDEDLEYNVSHVPLASRVDKEILTPVNETQNKDTKVMAISIMNSSTSGNAPHGLNSADCNIFTYWQYVDELVYWGGSSGEGLIVPPSPDVTDLGHKNGVPVIGTVFFPQDVAGGKMEWLDTFLQQKEDGSFPVADKLIEVAQAYGFDGWFINQETEGAEERPLNEQDAVKMQAFIQYLKKQAPQLRVVYYDSMTSEGKMDWQNALTDKNTMFLQDQEGNPVADEMFLNFWWTEEELASQDLLSASEKKARELGIDPYDLYAGVDIQADGYTTPIRWDLFESGKDSTHTSLGIYCPNWAYTSATGLDEFHQNENALWVNNKQDPSAEISYSSPEQWRGVSTYAIEKTAISSLPFVTNFNTGSGYSFFRQGEQISKMDWNNRSVGDILPTYRWIIDNEGENSLKADFDVSTAWYGGTSLKLYGNMDKDSISSVTLYSADLPVEKDTVFTTTAKASGESQLDAVLTFDDGSEEVLEGDKKVTEDWTCVSYDLSQFAGKKIRSIGYEISTGEADSAYELNLGNISITAPENSKEKLSVSKVSADDVMFDEDGMYAGVRLSWDSDQEAPYYEIYHVNEDGSRSFLGVSNTNCFYVNVLPRMDDTNKSEFLVLPVSQDLEQGTGASAEMEWPDNSLPKAGLTASQTLVGTGSTVTFTSACSENTEEVTWKIPGSDKETAQGDSVDAVFDKEGTYEVSVTAKNESGEDTKTLSVVVTSQLEKDSELTLLSQGKPTEATAYTNENEKPDFAVDGDVTKKWCATGTPPHEITIDFGGEMTISQVALAHAEAGGEGADMNTQGYEISVSTDGTEYTPVVTVTKNTAGNTLDTFTPVNGRYVKLSVTKPTQGSDTAARIYEIQVYGSEKTLQ</sequence>
<dbReference type="InterPro" id="IPR054110">
    <property type="entry name" value="EndoD-like_D2"/>
</dbReference>
<dbReference type="InterPro" id="IPR035986">
    <property type="entry name" value="PKD_dom_sf"/>
</dbReference>